<dbReference type="GO" id="GO:0016787">
    <property type="term" value="F:hydrolase activity"/>
    <property type="evidence" value="ECO:0007669"/>
    <property type="project" value="UniProtKB-KW"/>
</dbReference>
<organism evidence="2 3">
    <name type="scientific">Amycolatopsis minnesotensis</name>
    <dbReference type="NCBI Taxonomy" id="337894"/>
    <lineage>
        <taxon>Bacteria</taxon>
        <taxon>Bacillati</taxon>
        <taxon>Actinomycetota</taxon>
        <taxon>Actinomycetes</taxon>
        <taxon>Pseudonocardiales</taxon>
        <taxon>Pseudonocardiaceae</taxon>
        <taxon>Amycolatopsis</taxon>
    </lineage>
</organism>
<dbReference type="SUPFAM" id="SSF53474">
    <property type="entry name" value="alpha/beta-Hydrolases"/>
    <property type="match status" value="1"/>
</dbReference>
<dbReference type="InterPro" id="IPR005152">
    <property type="entry name" value="Lipase_secreted"/>
</dbReference>
<feature type="signal peptide" evidence="1">
    <location>
        <begin position="1"/>
        <end position="27"/>
    </location>
</feature>
<dbReference type="Gene3D" id="3.40.50.1820">
    <property type="entry name" value="alpha/beta hydrolase"/>
    <property type="match status" value="1"/>
</dbReference>
<dbReference type="EMBL" id="BAAANN010000069">
    <property type="protein sequence ID" value="GAA1993114.1"/>
    <property type="molecule type" value="Genomic_DNA"/>
</dbReference>
<keyword evidence="1" id="KW-0732">Signal</keyword>
<reference evidence="2 3" key="1">
    <citation type="journal article" date="2019" name="Int. J. Syst. Evol. Microbiol.">
        <title>The Global Catalogue of Microorganisms (GCM) 10K type strain sequencing project: providing services to taxonomists for standard genome sequencing and annotation.</title>
        <authorList>
            <consortium name="The Broad Institute Genomics Platform"/>
            <consortium name="The Broad Institute Genome Sequencing Center for Infectious Disease"/>
            <person name="Wu L."/>
            <person name="Ma J."/>
        </authorList>
    </citation>
    <scope>NUCLEOTIDE SEQUENCE [LARGE SCALE GENOMIC DNA]</scope>
    <source>
        <strain evidence="2 3">JCM 14545</strain>
    </source>
</reference>
<comment type="caution">
    <text evidence="2">The sequence shown here is derived from an EMBL/GenBank/DDBJ whole genome shotgun (WGS) entry which is preliminary data.</text>
</comment>
<sequence length="397" mass="41539">MTKPFRSFVAVLAAAAVLSAVTVPASAAPARGALLSATPVETLSLDATRAQLAASPFGADHVRHGVNAYRLEYRTIDGRGRPTTASGLVALPDGGPHVLPTVAYLHGTRVGKRAVASVDAHNADRPAAYTFAAAGYATVAPDYLGLGTGPGFHPYLDSATETSASVDMLRAARSFARRQAKALDPKVRVTGFSQGGQAAMVLGRALRSGVDGRFALGALAPVSGPYDVLGAELPGVFDGSVSPGAAVFYLSYWTVAMNRAHHIYSNPAEVFKAPYASTIEKLFDGSTDDDVIAKTLPAKPSDLFTDAYLSRLRHPSGGLLEAAHASDGACDWRPPVPVPLYAGTADTDVPVANSVHCQRDLRAEGARARVLNVGHKDHFGTAFTAIPRIVDQFDRGQ</sequence>
<evidence type="ECO:0000313" key="3">
    <source>
        <dbReference type="Proteomes" id="UP001501116"/>
    </source>
</evidence>
<name>A0ABN2SV70_9PSEU</name>
<dbReference type="PIRSF" id="PIRSF029171">
    <property type="entry name" value="Esterase_LipA"/>
    <property type="match status" value="1"/>
</dbReference>
<proteinExistence type="predicted"/>
<dbReference type="Gene3D" id="1.10.260.160">
    <property type="match status" value="1"/>
</dbReference>
<gene>
    <name evidence="2" type="ORF">GCM10009754_85340</name>
</gene>
<dbReference type="InterPro" id="IPR029058">
    <property type="entry name" value="AB_hydrolase_fold"/>
</dbReference>
<keyword evidence="3" id="KW-1185">Reference proteome</keyword>
<keyword evidence="2" id="KW-0378">Hydrolase</keyword>
<dbReference type="RefSeq" id="WP_344431804.1">
    <property type="nucleotide sequence ID" value="NZ_BAAANN010000069.1"/>
</dbReference>
<dbReference type="PANTHER" id="PTHR34853">
    <property type="match status" value="1"/>
</dbReference>
<evidence type="ECO:0000313" key="2">
    <source>
        <dbReference type="EMBL" id="GAA1993114.1"/>
    </source>
</evidence>
<dbReference type="Proteomes" id="UP001501116">
    <property type="component" value="Unassembled WGS sequence"/>
</dbReference>
<dbReference type="PANTHER" id="PTHR34853:SF1">
    <property type="entry name" value="LIPASE 5"/>
    <property type="match status" value="1"/>
</dbReference>
<accession>A0ABN2SV70</accession>
<feature type="chain" id="PRO_5045237896" evidence="1">
    <location>
        <begin position="28"/>
        <end position="397"/>
    </location>
</feature>
<protein>
    <submittedName>
        <fullName evidence="2">Alpha/beta fold hydrolase</fullName>
    </submittedName>
</protein>
<evidence type="ECO:0000256" key="1">
    <source>
        <dbReference type="SAM" id="SignalP"/>
    </source>
</evidence>